<comment type="caution">
    <text evidence="1">The sequence shown here is derived from an EMBL/GenBank/DDBJ whole genome shotgun (WGS) entry which is preliminary data.</text>
</comment>
<name>A0AC61DCK8_9FIRM</name>
<keyword evidence="1" id="KW-0418">Kinase</keyword>
<reference evidence="1" key="1">
    <citation type="submission" date="2017-10" db="EMBL/GenBank/DDBJ databases">
        <title>Genome sequence of cellulolytic Lachnospiraceae bacterium XHS1971 isolated from hotspring sediment.</title>
        <authorList>
            <person name="Vasudevan G."/>
            <person name="Joshi A.J."/>
            <person name="Hivarkar S."/>
            <person name="Lanjekar V.B."/>
            <person name="Dhakephalkar P.K."/>
            <person name="Dagar S."/>
        </authorList>
    </citation>
    <scope>NUCLEOTIDE SEQUENCE</scope>
    <source>
        <strain evidence="1">XHS1971</strain>
    </source>
</reference>
<keyword evidence="2" id="KW-1185">Reference proteome</keyword>
<organism evidence="1 2">
    <name type="scientific">Sporanaerobium hydrogeniformans</name>
    <dbReference type="NCBI Taxonomy" id="3072179"/>
    <lineage>
        <taxon>Bacteria</taxon>
        <taxon>Bacillati</taxon>
        <taxon>Bacillota</taxon>
        <taxon>Clostridia</taxon>
        <taxon>Lachnospirales</taxon>
        <taxon>Lachnospiraceae</taxon>
        <taxon>Sporanaerobium</taxon>
    </lineage>
</organism>
<dbReference type="Proteomes" id="UP000224460">
    <property type="component" value="Unassembled WGS sequence"/>
</dbReference>
<evidence type="ECO:0000313" key="2">
    <source>
        <dbReference type="Proteomes" id="UP000224460"/>
    </source>
</evidence>
<sequence>MIVTILEMLRYCLVLVFGVAVSLLFAGVRIGRLVTAFFCIVVILFQVLTWKMMGIVFTTQVYPLIVHLPLILFLVFYFKRPWLISISSVLAAYLCCQVPRWIGAVMMVIVGDLLANHISYIATMAVVYYFLKRHIASSVQELMERSLSSCLLFGTVPFLYYIFDYVTTVYTDLLYSGAYGAVQFMPSLVCTFYFLFVLLYYNESQKQAHAQRERDLFALQLHQAQLDFDNMRQIEKNTIISRHDMRHHLALIGSFAADGNLSKIKEYVTSTEATIDALTPKRYCENETINLILSAFNTRAKKMDVAMKVDVKLPAILGVNDTELCALLSNALENAITAAAQLEDKKLRKIYIHAIVTNHKLVISTENAYVGKIEMEGELPKSKNKDYGHGFGIKSMITIVERHGGLYSFETEGGVFILQLLLPLGNLI</sequence>
<proteinExistence type="predicted"/>
<accession>A0AC61DCK8</accession>
<dbReference type="EMBL" id="PEDL01000010">
    <property type="protein sequence ID" value="PHV70513.1"/>
    <property type="molecule type" value="Genomic_DNA"/>
</dbReference>
<evidence type="ECO:0000313" key="1">
    <source>
        <dbReference type="EMBL" id="PHV70513.1"/>
    </source>
</evidence>
<protein>
    <submittedName>
        <fullName evidence="1">Histidine kinase</fullName>
    </submittedName>
</protein>
<gene>
    <name evidence="1" type="ORF">CS063_10525</name>
</gene>
<keyword evidence="1" id="KW-0808">Transferase</keyword>